<comment type="caution">
    <text evidence="3">The sequence shown here is derived from an EMBL/GenBank/DDBJ whole genome shotgun (WGS) entry which is preliminary data.</text>
</comment>
<evidence type="ECO:0000313" key="4">
    <source>
        <dbReference type="Proteomes" id="UP001465976"/>
    </source>
</evidence>
<proteinExistence type="predicted"/>
<dbReference type="EMBL" id="JBAHYK010000179">
    <property type="protein sequence ID" value="KAL0577085.1"/>
    <property type="molecule type" value="Genomic_DNA"/>
</dbReference>
<reference evidence="3 4" key="1">
    <citation type="submission" date="2024-02" db="EMBL/GenBank/DDBJ databases">
        <title>A draft genome for the cacao thread blight pathogen Marasmius crinis-equi.</title>
        <authorList>
            <person name="Cohen S.P."/>
            <person name="Baruah I.K."/>
            <person name="Amoako-Attah I."/>
            <person name="Bukari Y."/>
            <person name="Meinhardt L.W."/>
            <person name="Bailey B.A."/>
        </authorList>
    </citation>
    <scope>NUCLEOTIDE SEQUENCE [LARGE SCALE GENOMIC DNA]</scope>
    <source>
        <strain evidence="3 4">GH-76</strain>
    </source>
</reference>
<evidence type="ECO:0000313" key="3">
    <source>
        <dbReference type="EMBL" id="KAL0577085.1"/>
    </source>
</evidence>
<gene>
    <name evidence="3" type="ORF">V5O48_004899</name>
</gene>
<dbReference type="Pfam" id="PF24883">
    <property type="entry name" value="NPHP3_N"/>
    <property type="match status" value="1"/>
</dbReference>
<accession>A0ABR3FPI5</accession>
<name>A0ABR3FPI5_9AGAR</name>
<evidence type="ECO:0000256" key="1">
    <source>
        <dbReference type="ARBA" id="ARBA00022737"/>
    </source>
</evidence>
<sequence>MASNHNHGRDQNIAYSGGVINIHNAPSESVLQKLSKHASFSALHNSEARGPRSGVHEGTREALIAMLNEWISNPTRRGRMYWIRGGAGTGKSAVAQTICEKYRGRGGLLAGCYFFSRNDNLRNTMGGFVPTIAYQLVKSHGVDSRLASEVGDVLEADPSIMEADWEEQFARLICGPCASVGAELWTKGTTPRLIVIDGLDECMDQDPRTKEIDRRPGRRDGQRRLLSMIRNATSTQPPLPLRFLIFSRPEHAISTFFRSHTFIPSLEQFDMRELRSEADADIEKYLRHEFAEFLELYPNAGLGESWPGEDAIDQLVLDADGHFVYVVTAVRYITGDDPNVLRPQDRLDVVLRTPQISAYADLSTMDQLYHHVLQPCLDLGGQILLPILQLIISPHRDVDIRDIPPTFSPQGGLRCRSRHAIAKLLNLDSSQVFGVVSRLRSVLYVPEDERREDVTVLHASFSDFLTDERRALHFHVEPLRDRVYFGMLAQCLLPILNGMTRRYAAGEGMPNEVSNFEMYAVDVWPFVGVVFDVVGDSEYHGKLVEEYVPSGELIGAMNEFNVYQYINMLIDRDYMHDIYRVLPRLIERRAPWAMHVCTAVLFQNIPCIRELFLRCSRDTELTSGRIFSLPYPTRFRSELSPFVNNHQSLFEDGWLVSIPPKSCTPNTLSQLALLILVVCMPLPSLSASYDEEFLNFLLLPRDPRDTDDNSESDTHVSFTNLPRGTVREGVQWFISCQKGKALVDGARELGRILGPTSGKGLDSARSKREISPFTTRNFVGLDDWNDRILELIADPESSRKGGDASDSEKEVEADLEKNLKANRITHLVDRTRSLLNKARAGFRKAQGSQFVIYLLTLSDSNQAA</sequence>
<dbReference type="InterPro" id="IPR056884">
    <property type="entry name" value="NPHP3-like_N"/>
</dbReference>
<dbReference type="Gene3D" id="3.40.50.300">
    <property type="entry name" value="P-loop containing nucleotide triphosphate hydrolases"/>
    <property type="match status" value="1"/>
</dbReference>
<dbReference type="InterPro" id="IPR027417">
    <property type="entry name" value="P-loop_NTPase"/>
</dbReference>
<organism evidence="3 4">
    <name type="scientific">Marasmius crinis-equi</name>
    <dbReference type="NCBI Taxonomy" id="585013"/>
    <lineage>
        <taxon>Eukaryota</taxon>
        <taxon>Fungi</taxon>
        <taxon>Dikarya</taxon>
        <taxon>Basidiomycota</taxon>
        <taxon>Agaricomycotina</taxon>
        <taxon>Agaricomycetes</taxon>
        <taxon>Agaricomycetidae</taxon>
        <taxon>Agaricales</taxon>
        <taxon>Marasmiineae</taxon>
        <taxon>Marasmiaceae</taxon>
        <taxon>Marasmius</taxon>
    </lineage>
</organism>
<protein>
    <recommendedName>
        <fullName evidence="2">Nephrocystin 3-like N-terminal domain-containing protein</fullName>
    </recommendedName>
</protein>
<evidence type="ECO:0000259" key="2">
    <source>
        <dbReference type="Pfam" id="PF24883"/>
    </source>
</evidence>
<dbReference type="Proteomes" id="UP001465976">
    <property type="component" value="Unassembled WGS sequence"/>
</dbReference>
<dbReference type="PANTHER" id="PTHR10039:SF14">
    <property type="entry name" value="NACHT DOMAIN-CONTAINING PROTEIN"/>
    <property type="match status" value="1"/>
</dbReference>
<keyword evidence="4" id="KW-1185">Reference proteome</keyword>
<feature type="domain" description="Nephrocystin 3-like N-terminal" evidence="2">
    <location>
        <begin position="67"/>
        <end position="248"/>
    </location>
</feature>
<dbReference type="PANTHER" id="PTHR10039">
    <property type="entry name" value="AMELOGENIN"/>
    <property type="match status" value="1"/>
</dbReference>
<keyword evidence="1" id="KW-0677">Repeat</keyword>
<dbReference type="SUPFAM" id="SSF52540">
    <property type="entry name" value="P-loop containing nucleoside triphosphate hydrolases"/>
    <property type="match status" value="1"/>
</dbReference>